<evidence type="ECO:0000313" key="1">
    <source>
        <dbReference type="EMBL" id="KTD81985.1"/>
    </source>
</evidence>
<dbReference type="PANTHER" id="PTHR45458:SF1">
    <property type="entry name" value="SHORT CHAIN DEHYDROGENASE"/>
    <property type="match status" value="1"/>
</dbReference>
<name>A0A0W1AKY9_9GAMM</name>
<dbReference type="PRINTS" id="PR00081">
    <property type="entry name" value="GDHRDH"/>
</dbReference>
<dbReference type="InterPro" id="IPR002347">
    <property type="entry name" value="SDR_fam"/>
</dbReference>
<dbReference type="GO" id="GO:0016616">
    <property type="term" value="F:oxidoreductase activity, acting on the CH-OH group of donors, NAD or NADP as acceptor"/>
    <property type="evidence" value="ECO:0007669"/>
    <property type="project" value="TreeGrafter"/>
</dbReference>
<dbReference type="Gene3D" id="3.40.50.720">
    <property type="entry name" value="NAD(P)-binding Rossmann-like Domain"/>
    <property type="match status" value="1"/>
</dbReference>
<keyword evidence="2" id="KW-1185">Reference proteome</keyword>
<dbReference type="EMBL" id="LNZC01000002">
    <property type="protein sequence ID" value="KTD81985.1"/>
    <property type="molecule type" value="Genomic_DNA"/>
</dbReference>
<dbReference type="RefSeq" id="WP_058492088.1">
    <property type="nucleotide sequence ID" value="NZ_CBCRUR010000003.1"/>
</dbReference>
<dbReference type="PATRIC" id="fig|45076.6.peg.320"/>
<dbReference type="InterPro" id="IPR052184">
    <property type="entry name" value="SDR_enzymes"/>
</dbReference>
<dbReference type="STRING" id="45076.Lwor_0288"/>
<dbReference type="InterPro" id="IPR036291">
    <property type="entry name" value="NAD(P)-bd_dom_sf"/>
</dbReference>
<protein>
    <submittedName>
        <fullName evidence="1">Oxidoreductase with NAD(P)-binding Rossmann-fold domain protein</fullName>
    </submittedName>
</protein>
<sequence length="226" mass="24440">MKTALVTGANKGIGLEFCRQLKARGYYVIGSCRNPSQADKLKQTADEVIKLDVTNDHDISSMVKTLNNRPIDLLINNAGTSGEQGVTVGNVSRENFIHVMNVNCISVMKICDALLPNIQASQHKNILAISSRMGSISDNQQGRSYAYRSSKAALNCAMRSFAIDVASTGVHVMLIHPGWVKTDMGGPNSLIDVQASVSGMLEQVDKKMSTSQAEVLHRFDGGSIAW</sequence>
<gene>
    <name evidence="1" type="primary">ybbO_1</name>
    <name evidence="1" type="ORF">Lwor_0288</name>
</gene>
<organism evidence="1 2">
    <name type="scientific">Legionella worsleiensis</name>
    <dbReference type="NCBI Taxonomy" id="45076"/>
    <lineage>
        <taxon>Bacteria</taxon>
        <taxon>Pseudomonadati</taxon>
        <taxon>Pseudomonadota</taxon>
        <taxon>Gammaproteobacteria</taxon>
        <taxon>Legionellales</taxon>
        <taxon>Legionellaceae</taxon>
        <taxon>Legionella</taxon>
    </lineage>
</organism>
<dbReference type="SUPFAM" id="SSF51735">
    <property type="entry name" value="NAD(P)-binding Rossmann-fold domains"/>
    <property type="match status" value="1"/>
</dbReference>
<dbReference type="Pfam" id="PF00106">
    <property type="entry name" value="adh_short"/>
    <property type="match status" value="1"/>
</dbReference>
<dbReference type="CDD" id="cd05325">
    <property type="entry name" value="carb_red_sniffer_like_SDR_c"/>
    <property type="match status" value="1"/>
</dbReference>
<reference evidence="1 2" key="1">
    <citation type="submission" date="2015-11" db="EMBL/GenBank/DDBJ databases">
        <title>Genomic analysis of 38 Legionella species identifies large and diverse effector repertoires.</title>
        <authorList>
            <person name="Burstein D."/>
            <person name="Amaro F."/>
            <person name="Zusman T."/>
            <person name="Lifshitz Z."/>
            <person name="Cohen O."/>
            <person name="Gilbert J.A."/>
            <person name="Pupko T."/>
            <person name="Shuman H.A."/>
            <person name="Segal G."/>
        </authorList>
    </citation>
    <scope>NUCLEOTIDE SEQUENCE [LARGE SCALE GENOMIC DNA]</scope>
    <source>
        <strain evidence="1 2">ATCC 49508</strain>
    </source>
</reference>
<accession>A0A0W1AKY9</accession>
<comment type="caution">
    <text evidence="1">The sequence shown here is derived from an EMBL/GenBank/DDBJ whole genome shotgun (WGS) entry which is preliminary data.</text>
</comment>
<dbReference type="OrthoDB" id="9810734at2"/>
<evidence type="ECO:0000313" key="2">
    <source>
        <dbReference type="Proteomes" id="UP000054662"/>
    </source>
</evidence>
<proteinExistence type="predicted"/>
<dbReference type="AlphaFoldDB" id="A0A0W1AKY9"/>
<dbReference type="Proteomes" id="UP000054662">
    <property type="component" value="Unassembled WGS sequence"/>
</dbReference>
<dbReference type="PANTHER" id="PTHR45458">
    <property type="entry name" value="SHORT-CHAIN DEHYDROGENASE/REDUCTASE SDR"/>
    <property type="match status" value="1"/>
</dbReference>